<name>A0A8D8U4R8_9HEMI</name>
<proteinExistence type="predicted"/>
<protein>
    <recommendedName>
        <fullName evidence="3">Endonuclease/exonuclease/phosphatase domain-containing protein</fullName>
    </recommendedName>
</protein>
<accession>A0A8D8U4R8</accession>
<evidence type="ECO:0008006" key="3">
    <source>
        <dbReference type="Google" id="ProtNLM"/>
    </source>
</evidence>
<dbReference type="EMBL" id="HBUF01335818">
    <property type="protein sequence ID" value="CAG6698031.1"/>
    <property type="molecule type" value="Transcribed_RNA"/>
</dbReference>
<feature type="region of interest" description="Disordered" evidence="1">
    <location>
        <begin position="1"/>
        <end position="34"/>
    </location>
</feature>
<dbReference type="EMBL" id="HBUF01335813">
    <property type="protein sequence ID" value="CAG6698021.1"/>
    <property type="molecule type" value="Transcribed_RNA"/>
</dbReference>
<dbReference type="Gene3D" id="3.60.10.10">
    <property type="entry name" value="Endonuclease/exonuclease/phosphatase"/>
    <property type="match status" value="1"/>
</dbReference>
<dbReference type="EMBL" id="HBUF01335815">
    <property type="protein sequence ID" value="CAG6698025.1"/>
    <property type="molecule type" value="Transcribed_RNA"/>
</dbReference>
<dbReference type="EMBL" id="HBUF01335814">
    <property type="protein sequence ID" value="CAG6698023.1"/>
    <property type="molecule type" value="Transcribed_RNA"/>
</dbReference>
<dbReference type="AlphaFoldDB" id="A0A8D8U4R8"/>
<organism evidence="2">
    <name type="scientific">Cacopsylla melanoneura</name>
    <dbReference type="NCBI Taxonomy" id="428564"/>
    <lineage>
        <taxon>Eukaryota</taxon>
        <taxon>Metazoa</taxon>
        <taxon>Ecdysozoa</taxon>
        <taxon>Arthropoda</taxon>
        <taxon>Hexapoda</taxon>
        <taxon>Insecta</taxon>
        <taxon>Pterygota</taxon>
        <taxon>Neoptera</taxon>
        <taxon>Paraneoptera</taxon>
        <taxon>Hemiptera</taxon>
        <taxon>Sternorrhyncha</taxon>
        <taxon>Psylloidea</taxon>
        <taxon>Psyllidae</taxon>
        <taxon>Psyllinae</taxon>
        <taxon>Cacopsylla</taxon>
    </lineage>
</organism>
<evidence type="ECO:0000256" key="1">
    <source>
        <dbReference type="SAM" id="MobiDB-lite"/>
    </source>
</evidence>
<evidence type="ECO:0000313" key="2">
    <source>
        <dbReference type="EMBL" id="CAG6698025.1"/>
    </source>
</evidence>
<dbReference type="SUPFAM" id="SSF56219">
    <property type="entry name" value="DNase I-like"/>
    <property type="match status" value="1"/>
</dbReference>
<dbReference type="InterPro" id="IPR036691">
    <property type="entry name" value="Endo/exonu/phosph_ase_sf"/>
</dbReference>
<sequence length="152" mass="17360">MSQLQSLGTIHRTDLSACPGPPTNGQRLRTTNQKKPREMRLGILNILSLNKKEEECIDIMIQKKLDIFGISETKRKEHGTEELRGGYHLIWSGGEKKRNGVGLIVTNENKEKITEVLYISDRLLKVNIKLSPWKTPNEKFVKHYTGLRPKLG</sequence>
<reference evidence="2" key="1">
    <citation type="submission" date="2021-05" db="EMBL/GenBank/DDBJ databases">
        <authorList>
            <person name="Alioto T."/>
            <person name="Alioto T."/>
            <person name="Gomez Garrido J."/>
        </authorList>
    </citation>
    <scope>NUCLEOTIDE SEQUENCE</scope>
</reference>
<feature type="compositionally biased region" description="Polar residues" evidence="1">
    <location>
        <begin position="23"/>
        <end position="33"/>
    </location>
</feature>
<dbReference type="EMBL" id="HBUF01335817">
    <property type="protein sequence ID" value="CAG6698029.1"/>
    <property type="molecule type" value="Transcribed_RNA"/>
</dbReference>
<dbReference type="EMBL" id="HBUF01335816">
    <property type="protein sequence ID" value="CAG6698027.1"/>
    <property type="molecule type" value="Transcribed_RNA"/>
</dbReference>